<name>A0A2V1JNH3_EUBRA</name>
<comment type="caution">
    <text evidence="2">The sequence shown here is derived from an EMBL/GenBank/DDBJ whole genome shotgun (WGS) entry which is preliminary data.</text>
</comment>
<gene>
    <name evidence="2" type="ORF">LG34_10430</name>
</gene>
<keyword evidence="3" id="KW-1185">Reference proteome</keyword>
<dbReference type="EMBL" id="JRFU01000113">
    <property type="protein sequence ID" value="PWE86357.1"/>
    <property type="molecule type" value="Genomic_DNA"/>
</dbReference>
<feature type="transmembrane region" description="Helical" evidence="1">
    <location>
        <begin position="6"/>
        <end position="30"/>
    </location>
</feature>
<dbReference type="AlphaFoldDB" id="A0A2V1JNH3"/>
<feature type="transmembrane region" description="Helical" evidence="1">
    <location>
        <begin position="50"/>
        <end position="68"/>
    </location>
</feature>
<evidence type="ECO:0000256" key="1">
    <source>
        <dbReference type="SAM" id="Phobius"/>
    </source>
</evidence>
<reference evidence="2 3" key="1">
    <citation type="submission" date="2014-09" db="EMBL/GenBank/DDBJ databases">
        <title>Butyrate-producing bacteria isolated from human gut.</title>
        <authorList>
            <person name="Zhang Q."/>
            <person name="Zhao L."/>
        </authorList>
    </citation>
    <scope>NUCLEOTIDE SEQUENCE [LARGE SCALE GENOMIC DNA]</scope>
    <source>
        <strain evidence="2 3">21</strain>
    </source>
</reference>
<evidence type="ECO:0000313" key="3">
    <source>
        <dbReference type="Proteomes" id="UP000245288"/>
    </source>
</evidence>
<dbReference type="Proteomes" id="UP000245288">
    <property type="component" value="Unassembled WGS sequence"/>
</dbReference>
<keyword evidence="1" id="KW-0812">Transmembrane</keyword>
<accession>A0A2V1JNH3</accession>
<protein>
    <submittedName>
        <fullName evidence="2">Uncharacterized protein</fullName>
    </submittedName>
</protein>
<evidence type="ECO:0000313" key="2">
    <source>
        <dbReference type="EMBL" id="PWE86357.1"/>
    </source>
</evidence>
<keyword evidence="1" id="KW-1133">Transmembrane helix</keyword>
<organism evidence="2 3">
    <name type="scientific">Eubacterium ramulus</name>
    <dbReference type="NCBI Taxonomy" id="39490"/>
    <lineage>
        <taxon>Bacteria</taxon>
        <taxon>Bacillati</taxon>
        <taxon>Bacillota</taxon>
        <taxon>Clostridia</taxon>
        <taxon>Eubacteriales</taxon>
        <taxon>Eubacteriaceae</taxon>
        <taxon>Eubacterium</taxon>
    </lineage>
</organism>
<proteinExistence type="predicted"/>
<sequence length="101" mass="10594">MLAPTSFQSVGGVVLFGISSRCFPAFLAVWGGQTERETPLCNIKLHAARFVVCVGLVALVGVLLGISGKSPFEVGVVGADMDKGIFLVKSYISGLFLFGKV</sequence>
<keyword evidence="1" id="KW-0472">Membrane</keyword>